<evidence type="ECO:0000256" key="1">
    <source>
        <dbReference type="SAM" id="SignalP"/>
    </source>
</evidence>
<dbReference type="CDD" id="cd00037">
    <property type="entry name" value="CLECT"/>
    <property type="match status" value="1"/>
</dbReference>
<feature type="domain" description="C-type lectin" evidence="2">
    <location>
        <begin position="20"/>
        <end position="141"/>
    </location>
</feature>
<dbReference type="InterPro" id="IPR016186">
    <property type="entry name" value="C-type_lectin-like/link_sf"/>
</dbReference>
<reference evidence="3" key="3">
    <citation type="submission" date="2025-09" db="UniProtKB">
        <authorList>
            <consortium name="Ensembl"/>
        </authorList>
    </citation>
    <scope>IDENTIFICATION</scope>
</reference>
<feature type="domain" description="C-type lectin" evidence="2">
    <location>
        <begin position="140"/>
        <end position="260"/>
    </location>
</feature>
<reference evidence="3 4" key="1">
    <citation type="submission" date="2020-10" db="EMBL/GenBank/DDBJ databases">
        <title>Pygocentrus nattereri (red-bellied piranha) genome, fPygNat1, primary haplotype.</title>
        <authorList>
            <person name="Myers G."/>
            <person name="Meyer A."/>
            <person name="Karagic N."/>
            <person name="Pippel M."/>
            <person name="Winkler S."/>
            <person name="Tracey A."/>
            <person name="Wood J."/>
            <person name="Formenti G."/>
            <person name="Howe K."/>
            <person name="Fedrigo O."/>
            <person name="Jarvis E.D."/>
        </authorList>
    </citation>
    <scope>NUCLEOTIDE SEQUENCE [LARGE SCALE GENOMIC DNA]</scope>
</reference>
<proteinExistence type="predicted"/>
<evidence type="ECO:0000259" key="2">
    <source>
        <dbReference type="PROSITE" id="PS50041"/>
    </source>
</evidence>
<dbReference type="Gene3D" id="3.10.100.10">
    <property type="entry name" value="Mannose-Binding Protein A, subunit A"/>
    <property type="match status" value="2"/>
</dbReference>
<dbReference type="Pfam" id="PF00059">
    <property type="entry name" value="Lectin_C"/>
    <property type="match status" value="2"/>
</dbReference>
<dbReference type="PANTHER" id="PTHR45784">
    <property type="entry name" value="C-TYPE LECTIN DOMAIN FAMILY 20 MEMBER A-RELATED"/>
    <property type="match status" value="1"/>
</dbReference>
<reference evidence="3" key="2">
    <citation type="submission" date="2025-08" db="UniProtKB">
        <authorList>
            <consortium name="Ensembl"/>
        </authorList>
    </citation>
    <scope>IDENTIFICATION</scope>
</reference>
<evidence type="ECO:0000313" key="3">
    <source>
        <dbReference type="Ensembl" id="ENSPNAP00000063701.1"/>
    </source>
</evidence>
<dbReference type="InterPro" id="IPR016187">
    <property type="entry name" value="CTDL_fold"/>
</dbReference>
<accession>A0AAR2KNL2</accession>
<dbReference type="AlphaFoldDB" id="A0AAR2KNL2"/>
<feature type="signal peptide" evidence="1">
    <location>
        <begin position="1"/>
        <end position="20"/>
    </location>
</feature>
<dbReference type="PANTHER" id="PTHR45784:SF3">
    <property type="entry name" value="C-TYPE LECTIN DOMAIN FAMILY 4 MEMBER K-LIKE-RELATED"/>
    <property type="match status" value="1"/>
</dbReference>
<dbReference type="SMART" id="SM00034">
    <property type="entry name" value="CLECT"/>
    <property type="match status" value="2"/>
</dbReference>
<protein>
    <recommendedName>
        <fullName evidence="2">C-type lectin domain-containing protein</fullName>
    </recommendedName>
</protein>
<dbReference type="GeneTree" id="ENSGT01100000263473"/>
<feature type="chain" id="PRO_5043467800" description="C-type lectin domain-containing protein" evidence="1">
    <location>
        <begin position="21"/>
        <end position="284"/>
    </location>
</feature>
<evidence type="ECO:0000313" key="4">
    <source>
        <dbReference type="Proteomes" id="UP001501920"/>
    </source>
</evidence>
<name>A0AAR2KNL2_PYGNA</name>
<dbReference type="PROSITE" id="PS50041">
    <property type="entry name" value="C_TYPE_LECTIN_2"/>
    <property type="match status" value="2"/>
</dbReference>
<dbReference type="InterPro" id="IPR001304">
    <property type="entry name" value="C-type_lectin-like"/>
</dbReference>
<organism evidence="3 4">
    <name type="scientific">Pygocentrus nattereri</name>
    <name type="common">Red-bellied piranha</name>
    <dbReference type="NCBI Taxonomy" id="42514"/>
    <lineage>
        <taxon>Eukaryota</taxon>
        <taxon>Metazoa</taxon>
        <taxon>Chordata</taxon>
        <taxon>Craniata</taxon>
        <taxon>Vertebrata</taxon>
        <taxon>Euteleostomi</taxon>
        <taxon>Actinopterygii</taxon>
        <taxon>Neopterygii</taxon>
        <taxon>Teleostei</taxon>
        <taxon>Ostariophysi</taxon>
        <taxon>Characiformes</taxon>
        <taxon>Characoidei</taxon>
        <taxon>Pygocentrus</taxon>
    </lineage>
</organism>
<sequence>MSSALYLVLLFSALWTLSFCGTRQFHVVNVNKKWTDAQKYCRETFTDLATFENQQETNAVLSLLSGISGLFWIGLRQKAQQSTAIWIWSDGSNSSYRYWNNGEPNGGLGDYCVELSHYSAYNPAYRWYDSECSWLRSFVCYKDLPLILINQPKTWREALRYCRDNHEDLVSVHTEEIQHWVETAVYYASTANVWMGLRHTCARSFWFWLSGSTICYKNWAPGNRTRVEDCSGGERSGAVQSGSKKWVSLPEDQRLNFICTTSEGESKNSVYYTYYYSKDIHIQI</sequence>
<dbReference type="Ensembl" id="ENSPNAT00000083202.1">
    <property type="protein sequence ID" value="ENSPNAP00000063701.1"/>
    <property type="gene ID" value="ENSPNAG00000036516.1"/>
</dbReference>
<keyword evidence="1" id="KW-0732">Signal</keyword>
<dbReference type="Proteomes" id="UP001501920">
    <property type="component" value="Chromosome 2"/>
</dbReference>
<keyword evidence="4" id="KW-1185">Reference proteome</keyword>
<dbReference type="SUPFAM" id="SSF56436">
    <property type="entry name" value="C-type lectin-like"/>
    <property type="match status" value="2"/>
</dbReference>